<dbReference type="GO" id="GO:0045490">
    <property type="term" value="P:pectin catabolic process"/>
    <property type="evidence" value="ECO:0007669"/>
    <property type="project" value="UniProtKB-UniRule"/>
</dbReference>
<dbReference type="Gene3D" id="1.20.140.40">
    <property type="entry name" value="Invertase/pectin methylesterase inhibitor family protein"/>
    <property type="match status" value="1"/>
</dbReference>
<comment type="catalytic activity">
    <reaction evidence="10">
        <text>[(1-&gt;4)-alpha-D-galacturonosyl methyl ester](n) + n H2O = [(1-&gt;4)-alpha-D-galacturonosyl](n) + n methanol + n H(+)</text>
        <dbReference type="Rhea" id="RHEA:22380"/>
        <dbReference type="Rhea" id="RHEA-COMP:14570"/>
        <dbReference type="Rhea" id="RHEA-COMP:14573"/>
        <dbReference type="ChEBI" id="CHEBI:15377"/>
        <dbReference type="ChEBI" id="CHEBI:15378"/>
        <dbReference type="ChEBI" id="CHEBI:17790"/>
        <dbReference type="ChEBI" id="CHEBI:140522"/>
        <dbReference type="ChEBI" id="CHEBI:140523"/>
        <dbReference type="EC" id="3.1.1.11"/>
    </reaction>
</comment>
<dbReference type="GO" id="GO:0004857">
    <property type="term" value="F:enzyme inhibitor activity"/>
    <property type="evidence" value="ECO:0007669"/>
    <property type="project" value="InterPro"/>
</dbReference>
<dbReference type="UniPathway" id="UPA00545">
    <property type="reaction ID" value="UER00823"/>
</dbReference>
<comment type="similarity">
    <text evidence="2">In the N-terminal section; belongs to the PMEI family.</text>
</comment>
<keyword evidence="8" id="KW-0325">Glycoprotein</keyword>
<dbReference type="OrthoDB" id="2019149at2759"/>
<dbReference type="SUPFAM" id="SSF51126">
    <property type="entry name" value="Pectin lyase-like"/>
    <property type="match status" value="1"/>
</dbReference>
<evidence type="ECO:0000256" key="3">
    <source>
        <dbReference type="ARBA" id="ARBA00007786"/>
    </source>
</evidence>
<organism evidence="12 13">
    <name type="scientific">Aquilegia coerulea</name>
    <name type="common">Rocky mountain columbine</name>
    <dbReference type="NCBI Taxonomy" id="218851"/>
    <lineage>
        <taxon>Eukaryota</taxon>
        <taxon>Viridiplantae</taxon>
        <taxon>Streptophyta</taxon>
        <taxon>Embryophyta</taxon>
        <taxon>Tracheophyta</taxon>
        <taxon>Spermatophyta</taxon>
        <taxon>Magnoliopsida</taxon>
        <taxon>Ranunculales</taxon>
        <taxon>Ranunculaceae</taxon>
        <taxon>Thalictroideae</taxon>
        <taxon>Aquilegia</taxon>
    </lineage>
</organism>
<comment type="similarity">
    <text evidence="3">In the C-terminal section; belongs to the pectinesterase family.</text>
</comment>
<evidence type="ECO:0000256" key="2">
    <source>
        <dbReference type="ARBA" id="ARBA00006027"/>
    </source>
</evidence>
<dbReference type="InterPro" id="IPR012334">
    <property type="entry name" value="Pectin_lyas_fold"/>
</dbReference>
<name>A0A2G5EZW3_AQUCA</name>
<keyword evidence="7" id="KW-1015">Disulfide bond</keyword>
<evidence type="ECO:0000256" key="10">
    <source>
        <dbReference type="RuleBase" id="RU000589"/>
    </source>
</evidence>
<sequence>MYILPRRAKFLSSLLPISALLFLLFFTLNPLNHDSKTSPANKPLLHVSKHLQVTHSTCEGTLYPELCVSTLSSIPNLSEKSVPQIISSVVDHTVKLVKSSALNCTRIRQRFIRKLDQLQKRALDDCLELFDYTVSELNTTLSDLSTDSTSAKHYNDLRTFFSAAMTNHDTCLDGFAHGDHEEVRKLLMKGLNKINRLLSNSLVMLKKIPNLSNSETESEYGKMVGGFPGWMSRKDSRLLQAPLEAIKFNLIVAKDGSGNFTTITDAVNAAPNSTERFVIYIKAGGYFENVEVVKKKQMIMFVGDGIGKTVIKASRNAVDGWTTFQTPTLAVVGDGFIGRDITVENAAGPSKHQAVAVRSGSDQSAFYRCSFVGYQDTLYVHSLRQFYKECDVYGTIDFIFGNGVVVLQNCNLYARRPNANQQNIFTAQGREDCNQNTGISIISSKVAAAADLLPVQSTVKTYLGRPWKNCSRTVFINSQIDDLIDPAGWLEWNGTFALETLYYGEYMNRGPGSNTSSRVTWPGYRVINSSTEASQFTVVNFIQGDEWLPSYKIPYFPGLSKQ</sequence>
<feature type="active site" evidence="9">
    <location>
        <position position="397"/>
    </location>
</feature>
<dbReference type="Pfam" id="PF04043">
    <property type="entry name" value="PMEI"/>
    <property type="match status" value="1"/>
</dbReference>
<evidence type="ECO:0000259" key="11">
    <source>
        <dbReference type="SMART" id="SM00856"/>
    </source>
</evidence>
<feature type="domain" description="Pectinesterase inhibitor" evidence="11">
    <location>
        <begin position="49"/>
        <end position="204"/>
    </location>
</feature>
<dbReference type="EC" id="3.1.1.11" evidence="4 10"/>
<dbReference type="EMBL" id="KZ305020">
    <property type="protein sequence ID" value="PIA61288.1"/>
    <property type="molecule type" value="Genomic_DNA"/>
</dbReference>
<dbReference type="InterPro" id="IPR006501">
    <property type="entry name" value="Pectinesterase_inhib_dom"/>
</dbReference>
<dbReference type="CDD" id="cd15798">
    <property type="entry name" value="PMEI-like_3"/>
    <property type="match status" value="1"/>
</dbReference>
<evidence type="ECO:0000256" key="6">
    <source>
        <dbReference type="ARBA" id="ARBA00023085"/>
    </source>
</evidence>
<evidence type="ECO:0000256" key="1">
    <source>
        <dbReference type="ARBA" id="ARBA00005184"/>
    </source>
</evidence>
<keyword evidence="5 10" id="KW-0378">Hydrolase</keyword>
<accession>A0A2G5EZW3</accession>
<dbReference type="InterPro" id="IPR000070">
    <property type="entry name" value="Pectinesterase_cat"/>
</dbReference>
<protein>
    <recommendedName>
        <fullName evidence="4 10">Pectinesterase</fullName>
        <ecNumber evidence="4 10">3.1.1.11</ecNumber>
    </recommendedName>
</protein>
<comment type="pathway">
    <text evidence="1 10">Glycan metabolism; pectin degradation; 2-dehydro-3-deoxy-D-gluconate from pectin: step 1/5.</text>
</comment>
<evidence type="ECO:0000256" key="5">
    <source>
        <dbReference type="ARBA" id="ARBA00022801"/>
    </source>
</evidence>
<evidence type="ECO:0000313" key="13">
    <source>
        <dbReference type="Proteomes" id="UP000230069"/>
    </source>
</evidence>
<evidence type="ECO:0000256" key="9">
    <source>
        <dbReference type="PROSITE-ProRule" id="PRU10040"/>
    </source>
</evidence>
<dbReference type="FunCoup" id="A0A2G5EZW3">
    <property type="interactions" value="86"/>
</dbReference>
<evidence type="ECO:0000256" key="7">
    <source>
        <dbReference type="ARBA" id="ARBA00023157"/>
    </source>
</evidence>
<dbReference type="SMART" id="SM00856">
    <property type="entry name" value="PMEI"/>
    <property type="match status" value="1"/>
</dbReference>
<dbReference type="SUPFAM" id="SSF101148">
    <property type="entry name" value="Plant invertase/pectin methylesterase inhibitor"/>
    <property type="match status" value="1"/>
</dbReference>
<dbReference type="InterPro" id="IPR011050">
    <property type="entry name" value="Pectin_lyase_fold/virulence"/>
</dbReference>
<dbReference type="STRING" id="218851.A0A2G5EZW3"/>
<dbReference type="Pfam" id="PF01095">
    <property type="entry name" value="Pectinesterase"/>
    <property type="match status" value="1"/>
</dbReference>
<dbReference type="FunFam" id="2.160.20.10:FF:000001">
    <property type="entry name" value="Pectinesterase"/>
    <property type="match status" value="1"/>
</dbReference>
<dbReference type="PROSITE" id="PS00503">
    <property type="entry name" value="PECTINESTERASE_2"/>
    <property type="match status" value="1"/>
</dbReference>
<dbReference type="FunFam" id="1.20.140.40:FF:000010">
    <property type="entry name" value="Pectinesterase"/>
    <property type="match status" value="1"/>
</dbReference>
<reference evidence="12 13" key="1">
    <citation type="submission" date="2017-09" db="EMBL/GenBank/DDBJ databases">
        <title>WGS assembly of Aquilegia coerulea Goldsmith.</title>
        <authorList>
            <person name="Hodges S."/>
            <person name="Kramer E."/>
            <person name="Nordborg M."/>
            <person name="Tomkins J."/>
            <person name="Borevitz J."/>
            <person name="Derieg N."/>
            <person name="Yan J."/>
            <person name="Mihaltcheva S."/>
            <person name="Hayes R.D."/>
            <person name="Rokhsar D."/>
        </authorList>
    </citation>
    <scope>NUCLEOTIDE SEQUENCE [LARGE SCALE GENOMIC DNA]</scope>
    <source>
        <strain evidence="13">cv. Goldsmith</strain>
    </source>
</reference>
<evidence type="ECO:0000256" key="4">
    <source>
        <dbReference type="ARBA" id="ARBA00013229"/>
    </source>
</evidence>
<proteinExistence type="inferred from homology"/>
<evidence type="ECO:0000313" key="12">
    <source>
        <dbReference type="EMBL" id="PIA61288.1"/>
    </source>
</evidence>
<dbReference type="NCBIfam" id="TIGR01614">
    <property type="entry name" value="PME_inhib"/>
    <property type="match status" value="1"/>
</dbReference>
<dbReference type="Proteomes" id="UP000230069">
    <property type="component" value="Unassembled WGS sequence"/>
</dbReference>
<keyword evidence="13" id="KW-1185">Reference proteome</keyword>
<dbReference type="PANTHER" id="PTHR31707">
    <property type="entry name" value="PECTINESTERASE"/>
    <property type="match status" value="1"/>
</dbReference>
<keyword evidence="6 10" id="KW-0063">Aspartyl esterase</keyword>
<dbReference type="AlphaFoldDB" id="A0A2G5EZW3"/>
<dbReference type="InterPro" id="IPR035513">
    <property type="entry name" value="Invertase/methylesterase_inhib"/>
</dbReference>
<dbReference type="GO" id="GO:0030599">
    <property type="term" value="F:pectinesterase activity"/>
    <property type="evidence" value="ECO:0007669"/>
    <property type="project" value="UniProtKB-UniRule"/>
</dbReference>
<dbReference type="InterPro" id="IPR033131">
    <property type="entry name" value="Pectinesterase_Asp_AS"/>
</dbReference>
<gene>
    <name evidence="12" type="ORF">AQUCO_00300667v1</name>
</gene>
<evidence type="ECO:0000256" key="8">
    <source>
        <dbReference type="ARBA" id="ARBA00023180"/>
    </source>
</evidence>
<dbReference type="InParanoid" id="A0A2G5EZW3"/>
<dbReference type="Gene3D" id="2.160.20.10">
    <property type="entry name" value="Single-stranded right-handed beta-helix, Pectin lyase-like"/>
    <property type="match status" value="1"/>
</dbReference>
<dbReference type="GO" id="GO:0042545">
    <property type="term" value="P:cell wall modification"/>
    <property type="evidence" value="ECO:0007669"/>
    <property type="project" value="UniProtKB-UniRule"/>
</dbReference>